<dbReference type="GO" id="GO:0050085">
    <property type="term" value="F:mannitol 2-dehydrogenase (NADP+) activity"/>
    <property type="evidence" value="ECO:0007669"/>
    <property type="project" value="UniProtKB-ARBA"/>
</dbReference>
<dbReference type="GO" id="GO:0044281">
    <property type="term" value="P:small molecule metabolic process"/>
    <property type="evidence" value="ECO:0007669"/>
    <property type="project" value="UniProtKB-ARBA"/>
</dbReference>
<dbReference type="EMBL" id="RWJN01000012">
    <property type="protein sequence ID" value="TCD70942.1"/>
    <property type="molecule type" value="Genomic_DNA"/>
</dbReference>
<dbReference type="InterPro" id="IPR036291">
    <property type="entry name" value="NAD(P)-bd_dom_sf"/>
</dbReference>
<evidence type="ECO:0000256" key="1">
    <source>
        <dbReference type="ARBA" id="ARBA00006484"/>
    </source>
</evidence>
<evidence type="ECO:0000256" key="3">
    <source>
        <dbReference type="ARBA" id="ARBA00023002"/>
    </source>
</evidence>
<dbReference type="PROSITE" id="PS00061">
    <property type="entry name" value="ADH_SHORT"/>
    <property type="match status" value="1"/>
</dbReference>
<feature type="region of interest" description="Disordered" evidence="4">
    <location>
        <begin position="42"/>
        <end position="71"/>
    </location>
</feature>
<sequence>MSTAMSSRFLSRALPRHVPRPALPAAASHRCLVGLQIRFNSSSSAPSTSSEPQTTVNAIPTPVAPTPLPQKAPRNLQAFSMANKVCLVTGAARGLGNEFCKAFVESGCTDLAIVDLKEEEAQAAAEELVKQSCLDSNMDPSDYRIIGIGCDVSSEISVQQAFRRAMDTYGRIDSVVASAGIVENYSAFDYPFDRIKRLYDINVHGAFFTAREAARHMIPMGGGSVVLVASMSANIVNIPQPQTPYNAAKAAVKHMAASLAVEWAKKGVRVNCLSPGYMLTKLTRTILAHDTELKKTWESLTPMGRMGEPEDLDGAIVFLASDASRFMTGSEIRVDGGYCII</sequence>
<accession>A0A4R0RUS2</accession>
<gene>
    <name evidence="5" type="ORF">EIP91_000848</name>
</gene>
<evidence type="ECO:0000313" key="6">
    <source>
        <dbReference type="Proteomes" id="UP000292702"/>
    </source>
</evidence>
<proteinExistence type="inferred from homology"/>
<dbReference type="Proteomes" id="UP000292702">
    <property type="component" value="Unassembled WGS sequence"/>
</dbReference>
<dbReference type="PRINTS" id="PR00081">
    <property type="entry name" value="GDHRDH"/>
</dbReference>
<dbReference type="STRING" id="92696.A0A4R0RUS2"/>
<dbReference type="Gene3D" id="3.40.50.720">
    <property type="entry name" value="NAD(P)-binding Rossmann-like Domain"/>
    <property type="match status" value="1"/>
</dbReference>
<dbReference type="InterPro" id="IPR020904">
    <property type="entry name" value="Sc_DH/Rdtase_CS"/>
</dbReference>
<dbReference type="InterPro" id="IPR002347">
    <property type="entry name" value="SDR_fam"/>
</dbReference>
<keyword evidence="6" id="KW-1185">Reference proteome</keyword>
<comment type="caution">
    <text evidence="5">The sequence shown here is derived from an EMBL/GenBank/DDBJ whole genome shotgun (WGS) entry which is preliminary data.</text>
</comment>
<dbReference type="PANTHER" id="PTHR43008:SF14">
    <property type="entry name" value="DEHYDROGENASE ARBD, PUTATIVE-RELATED"/>
    <property type="match status" value="1"/>
</dbReference>
<dbReference type="OrthoDB" id="5325318at2759"/>
<organism evidence="5 6">
    <name type="scientific">Steccherinum ochraceum</name>
    <dbReference type="NCBI Taxonomy" id="92696"/>
    <lineage>
        <taxon>Eukaryota</taxon>
        <taxon>Fungi</taxon>
        <taxon>Dikarya</taxon>
        <taxon>Basidiomycota</taxon>
        <taxon>Agaricomycotina</taxon>
        <taxon>Agaricomycetes</taxon>
        <taxon>Polyporales</taxon>
        <taxon>Steccherinaceae</taxon>
        <taxon>Steccherinum</taxon>
    </lineage>
</organism>
<comment type="similarity">
    <text evidence="1">Belongs to the short-chain dehydrogenases/reductases (SDR) family.</text>
</comment>
<reference evidence="5 6" key="1">
    <citation type="submission" date="2018-11" db="EMBL/GenBank/DDBJ databases">
        <title>Genome assembly of Steccherinum ochraceum LE-BIN_3174, the white-rot fungus of the Steccherinaceae family (The Residual Polyporoid clade, Polyporales, Basidiomycota).</title>
        <authorList>
            <person name="Fedorova T.V."/>
            <person name="Glazunova O.A."/>
            <person name="Landesman E.O."/>
            <person name="Moiseenko K.V."/>
            <person name="Psurtseva N.V."/>
            <person name="Savinova O.S."/>
            <person name="Shakhova N.V."/>
            <person name="Tyazhelova T.V."/>
            <person name="Vasina D.V."/>
        </authorList>
    </citation>
    <scope>NUCLEOTIDE SEQUENCE [LARGE SCALE GENOMIC DNA]</scope>
    <source>
        <strain evidence="5 6">LE-BIN_3174</strain>
    </source>
</reference>
<dbReference type="SUPFAM" id="SSF51735">
    <property type="entry name" value="NAD(P)-binding Rossmann-fold domains"/>
    <property type="match status" value="1"/>
</dbReference>
<keyword evidence="3" id="KW-0560">Oxidoreductase</keyword>
<dbReference type="Pfam" id="PF13561">
    <property type="entry name" value="adh_short_C2"/>
    <property type="match status" value="1"/>
</dbReference>
<dbReference type="PRINTS" id="PR00080">
    <property type="entry name" value="SDRFAMILY"/>
</dbReference>
<dbReference type="PANTHER" id="PTHR43008">
    <property type="entry name" value="BENZIL REDUCTASE"/>
    <property type="match status" value="1"/>
</dbReference>
<dbReference type="GO" id="GO:0050664">
    <property type="term" value="F:oxidoreductase activity, acting on NAD(P)H, oxygen as acceptor"/>
    <property type="evidence" value="ECO:0007669"/>
    <property type="project" value="TreeGrafter"/>
</dbReference>
<dbReference type="FunFam" id="3.40.50.720:FF:000090">
    <property type="entry name" value="NADP-dependent mannitol dehydrogenase"/>
    <property type="match status" value="1"/>
</dbReference>
<evidence type="ECO:0000313" key="5">
    <source>
        <dbReference type="EMBL" id="TCD70942.1"/>
    </source>
</evidence>
<protein>
    <recommendedName>
        <fullName evidence="7">D-arabinitol 2-dehydrogenase [ribulose-forming]</fullName>
    </recommendedName>
</protein>
<name>A0A4R0RUS2_9APHY</name>
<dbReference type="GO" id="GO:0005975">
    <property type="term" value="P:carbohydrate metabolic process"/>
    <property type="evidence" value="ECO:0007669"/>
    <property type="project" value="UniProtKB-ARBA"/>
</dbReference>
<dbReference type="AlphaFoldDB" id="A0A4R0RUS2"/>
<evidence type="ECO:0008006" key="7">
    <source>
        <dbReference type="Google" id="ProtNLM"/>
    </source>
</evidence>
<evidence type="ECO:0000256" key="2">
    <source>
        <dbReference type="ARBA" id="ARBA00022857"/>
    </source>
</evidence>
<keyword evidence="2" id="KW-0521">NADP</keyword>
<evidence type="ECO:0000256" key="4">
    <source>
        <dbReference type="SAM" id="MobiDB-lite"/>
    </source>
</evidence>